<accession>A0A238XV14</accession>
<protein>
    <recommendedName>
        <fullName evidence="1">Fido domain-containing protein</fullName>
    </recommendedName>
</protein>
<evidence type="ECO:0000259" key="1">
    <source>
        <dbReference type="PROSITE" id="PS51459"/>
    </source>
</evidence>
<dbReference type="RefSeq" id="WP_089301904.1">
    <property type="nucleotide sequence ID" value="NZ_FZNW01000012.1"/>
</dbReference>
<keyword evidence="3" id="KW-1185">Reference proteome</keyword>
<feature type="domain" description="Fido" evidence="1">
    <location>
        <begin position="94"/>
        <end position="223"/>
    </location>
</feature>
<dbReference type="InterPro" id="IPR003812">
    <property type="entry name" value="Fido"/>
</dbReference>
<organism evidence="2 3">
    <name type="scientific">Haloechinothrix alba</name>
    <dbReference type="NCBI Taxonomy" id="664784"/>
    <lineage>
        <taxon>Bacteria</taxon>
        <taxon>Bacillati</taxon>
        <taxon>Actinomycetota</taxon>
        <taxon>Actinomycetes</taxon>
        <taxon>Pseudonocardiales</taxon>
        <taxon>Pseudonocardiaceae</taxon>
        <taxon>Haloechinothrix</taxon>
    </lineage>
</organism>
<sequence>MSDPLAPLLDLPDVPDAVRAARDAVDAVHNHPVNRRGWPTTAAEATVRAARASAAIEGADVELPEGGEVDEPILAGALRVGEALGSLLPTWQRAPLQVLARLHVLAASDLQPDSEQLGRPRRSGDAPERIEMLAQLLSGSTSVPGPVLAAVVHGELLALEPFGTADGVVARAAGRLTMIATGLDPKGLCVPEVAFLRRMRRYREAAQGFAGGEPEGVGTWLLLCCEAFEAGAKEGLSIADAAAEE</sequence>
<dbReference type="OrthoDB" id="5241763at2"/>
<dbReference type="PROSITE" id="PS51459">
    <property type="entry name" value="FIDO"/>
    <property type="match status" value="1"/>
</dbReference>
<name>A0A238XV14_9PSEU</name>
<reference evidence="3" key="1">
    <citation type="submission" date="2017-06" db="EMBL/GenBank/DDBJ databases">
        <authorList>
            <person name="Varghese N."/>
            <person name="Submissions S."/>
        </authorList>
    </citation>
    <scope>NUCLEOTIDE SEQUENCE [LARGE SCALE GENOMIC DNA]</scope>
    <source>
        <strain evidence="3">DSM 45207</strain>
    </source>
</reference>
<dbReference type="EMBL" id="FZNW01000012">
    <property type="protein sequence ID" value="SNR62777.1"/>
    <property type="molecule type" value="Genomic_DNA"/>
</dbReference>
<dbReference type="AlphaFoldDB" id="A0A238XV14"/>
<dbReference type="Proteomes" id="UP000198348">
    <property type="component" value="Unassembled WGS sequence"/>
</dbReference>
<evidence type="ECO:0000313" key="2">
    <source>
        <dbReference type="EMBL" id="SNR62777.1"/>
    </source>
</evidence>
<evidence type="ECO:0000313" key="3">
    <source>
        <dbReference type="Proteomes" id="UP000198348"/>
    </source>
</evidence>
<gene>
    <name evidence="2" type="ORF">SAMN06265360_112118</name>
</gene>
<proteinExistence type="predicted"/>